<dbReference type="EMBL" id="MU277253">
    <property type="protein sequence ID" value="KAI0057030.1"/>
    <property type="molecule type" value="Genomic_DNA"/>
</dbReference>
<accession>A0ACB8SM54</accession>
<evidence type="ECO:0000313" key="1">
    <source>
        <dbReference type="EMBL" id="KAI0057030.1"/>
    </source>
</evidence>
<name>A0ACB8SM54_9AGAM</name>
<sequence length="195" mass="21347">MQDGLLLCTSLPSARSPLRLIAPPQSIECQKRHWSTHRQDCKQLALKVFNFAMEPIRSDSFEAVWDELPAIPSAAKSAAHYAPDGMDGALKQLRCSACNADATSRALRVSRLRSRRPRAPVIGRVLPASGRATAGRICPRRRALRVPARCPARRPGRPAPPERPHTQARRGHGAAWHRAAPASPAAAWRRSGVVN</sequence>
<keyword evidence="2" id="KW-1185">Reference proteome</keyword>
<gene>
    <name evidence="1" type="ORF">BV25DRAFT_1462974</name>
</gene>
<organism evidence="1 2">
    <name type="scientific">Artomyces pyxidatus</name>
    <dbReference type="NCBI Taxonomy" id="48021"/>
    <lineage>
        <taxon>Eukaryota</taxon>
        <taxon>Fungi</taxon>
        <taxon>Dikarya</taxon>
        <taxon>Basidiomycota</taxon>
        <taxon>Agaricomycotina</taxon>
        <taxon>Agaricomycetes</taxon>
        <taxon>Russulales</taxon>
        <taxon>Auriscalpiaceae</taxon>
        <taxon>Artomyces</taxon>
    </lineage>
</organism>
<evidence type="ECO:0000313" key="2">
    <source>
        <dbReference type="Proteomes" id="UP000814140"/>
    </source>
</evidence>
<reference evidence="1" key="1">
    <citation type="submission" date="2021-03" db="EMBL/GenBank/DDBJ databases">
        <authorList>
            <consortium name="DOE Joint Genome Institute"/>
            <person name="Ahrendt S."/>
            <person name="Looney B.P."/>
            <person name="Miyauchi S."/>
            <person name="Morin E."/>
            <person name="Drula E."/>
            <person name="Courty P.E."/>
            <person name="Chicoki N."/>
            <person name="Fauchery L."/>
            <person name="Kohler A."/>
            <person name="Kuo A."/>
            <person name="Labutti K."/>
            <person name="Pangilinan J."/>
            <person name="Lipzen A."/>
            <person name="Riley R."/>
            <person name="Andreopoulos W."/>
            <person name="He G."/>
            <person name="Johnson J."/>
            <person name="Barry K.W."/>
            <person name="Grigoriev I.V."/>
            <person name="Nagy L."/>
            <person name="Hibbett D."/>
            <person name="Henrissat B."/>
            <person name="Matheny P.B."/>
            <person name="Labbe J."/>
            <person name="Martin F."/>
        </authorList>
    </citation>
    <scope>NUCLEOTIDE SEQUENCE</scope>
    <source>
        <strain evidence="1">HHB10654</strain>
    </source>
</reference>
<dbReference type="Proteomes" id="UP000814140">
    <property type="component" value="Unassembled WGS sequence"/>
</dbReference>
<comment type="caution">
    <text evidence="1">The sequence shown here is derived from an EMBL/GenBank/DDBJ whole genome shotgun (WGS) entry which is preliminary data.</text>
</comment>
<protein>
    <submittedName>
        <fullName evidence="1">Uncharacterized protein</fullName>
    </submittedName>
</protein>
<proteinExistence type="predicted"/>
<reference evidence="1" key="2">
    <citation type="journal article" date="2022" name="New Phytol.">
        <title>Evolutionary transition to the ectomycorrhizal habit in the genomes of a hyperdiverse lineage of mushroom-forming fungi.</title>
        <authorList>
            <person name="Looney B."/>
            <person name="Miyauchi S."/>
            <person name="Morin E."/>
            <person name="Drula E."/>
            <person name="Courty P.E."/>
            <person name="Kohler A."/>
            <person name="Kuo A."/>
            <person name="LaButti K."/>
            <person name="Pangilinan J."/>
            <person name="Lipzen A."/>
            <person name="Riley R."/>
            <person name="Andreopoulos W."/>
            <person name="He G."/>
            <person name="Johnson J."/>
            <person name="Nolan M."/>
            <person name="Tritt A."/>
            <person name="Barry K.W."/>
            <person name="Grigoriev I.V."/>
            <person name="Nagy L.G."/>
            <person name="Hibbett D."/>
            <person name="Henrissat B."/>
            <person name="Matheny P.B."/>
            <person name="Labbe J."/>
            <person name="Martin F.M."/>
        </authorList>
    </citation>
    <scope>NUCLEOTIDE SEQUENCE</scope>
    <source>
        <strain evidence="1">HHB10654</strain>
    </source>
</reference>